<comment type="caution">
    <text evidence="2">The sequence shown here is derived from an EMBL/GenBank/DDBJ whole genome shotgun (WGS) entry which is preliminary data.</text>
</comment>
<accession>I9U3S9</accession>
<protein>
    <submittedName>
        <fullName evidence="2">Uncharacterized protein</fullName>
    </submittedName>
</protein>
<keyword evidence="1" id="KW-1133">Transmembrane helix</keyword>
<dbReference type="AlphaFoldDB" id="I9U3S9"/>
<proteinExistence type="predicted"/>
<evidence type="ECO:0000256" key="1">
    <source>
        <dbReference type="SAM" id="Phobius"/>
    </source>
</evidence>
<name>I9U3S9_HELPX</name>
<keyword evidence="1" id="KW-0472">Membrane</keyword>
<evidence type="ECO:0000313" key="3">
    <source>
        <dbReference type="Proteomes" id="UP000005323"/>
    </source>
</evidence>
<sequence length="50" mass="5975">MRVNVTTLLKPSLLKGFLNFFKPCFNLSCDLFIMLILFAFLKRYPKFRTK</sequence>
<evidence type="ECO:0000313" key="2">
    <source>
        <dbReference type="EMBL" id="EJB76626.1"/>
    </source>
</evidence>
<feature type="transmembrane region" description="Helical" evidence="1">
    <location>
        <begin position="20"/>
        <end position="41"/>
    </location>
</feature>
<dbReference type="Proteomes" id="UP000005323">
    <property type="component" value="Unassembled WGS sequence"/>
</dbReference>
<reference evidence="2 3" key="1">
    <citation type="journal article" date="2013" name="Pathog. Dis.">
        <title>Genome sequences of 65 Helicobacter pylori strains isolated from asymptomatic individuals and patients with gastric cancer, peptic ulcer disease, or gastritis.</title>
        <authorList>
            <person name="Blanchard T.G."/>
            <person name="Czinn S.J."/>
            <person name="Correa P."/>
            <person name="Nakazawa T."/>
            <person name="Keelan M."/>
            <person name="Morningstar L."/>
            <person name="Santana-Cruz I."/>
            <person name="Maroo A."/>
            <person name="McCracken C."/>
            <person name="Shefchek K."/>
            <person name="Daugherty S."/>
            <person name="Song Y."/>
            <person name="Fraser C.M."/>
            <person name="Fricke W.F."/>
        </authorList>
    </citation>
    <scope>NUCLEOTIDE SEQUENCE [LARGE SCALE GENOMIC DNA]</scope>
    <source>
        <strain evidence="2 3">Hp A-26</strain>
    </source>
</reference>
<keyword evidence="1" id="KW-0812">Transmembrane</keyword>
<dbReference type="EMBL" id="AKOV01000001">
    <property type="protein sequence ID" value="EJB76626.1"/>
    <property type="molecule type" value="Genomic_DNA"/>
</dbReference>
<organism evidence="2 3">
    <name type="scientific">Helicobacter pylori Hp A-26</name>
    <dbReference type="NCBI Taxonomy" id="992056"/>
    <lineage>
        <taxon>Bacteria</taxon>
        <taxon>Pseudomonadati</taxon>
        <taxon>Campylobacterota</taxon>
        <taxon>Epsilonproteobacteria</taxon>
        <taxon>Campylobacterales</taxon>
        <taxon>Helicobacteraceae</taxon>
        <taxon>Helicobacter</taxon>
    </lineage>
</organism>
<dbReference type="PATRIC" id="fig|992056.3.peg.506"/>
<gene>
    <name evidence="2" type="ORF">HPHPA26_0517</name>
</gene>